<dbReference type="PROSITE" id="PS51198">
    <property type="entry name" value="UVRD_HELICASE_ATP_BIND"/>
    <property type="match status" value="1"/>
</dbReference>
<comment type="catalytic activity">
    <reaction evidence="13">
        <text>ATP + H2O = ADP + phosphate + H(+)</text>
        <dbReference type="Rhea" id="RHEA:13065"/>
        <dbReference type="ChEBI" id="CHEBI:15377"/>
        <dbReference type="ChEBI" id="CHEBI:15378"/>
        <dbReference type="ChEBI" id="CHEBI:30616"/>
        <dbReference type="ChEBI" id="CHEBI:43474"/>
        <dbReference type="ChEBI" id="CHEBI:456216"/>
        <dbReference type="EC" id="5.6.2.4"/>
    </reaction>
</comment>
<dbReference type="GO" id="GO:0005524">
    <property type="term" value="F:ATP binding"/>
    <property type="evidence" value="ECO:0007669"/>
    <property type="project" value="UniProtKB-UniRule"/>
</dbReference>
<evidence type="ECO:0000256" key="1">
    <source>
        <dbReference type="ARBA" id="ARBA00022722"/>
    </source>
</evidence>
<evidence type="ECO:0000313" key="18">
    <source>
        <dbReference type="EMBL" id="CED92714.1"/>
    </source>
</evidence>
<evidence type="ECO:0000256" key="10">
    <source>
        <dbReference type="ARBA" id="ARBA00023235"/>
    </source>
</evidence>
<evidence type="ECO:0000259" key="17">
    <source>
        <dbReference type="PROSITE" id="PS51217"/>
    </source>
</evidence>
<protein>
    <recommendedName>
        <fullName evidence="12">DNA 3'-5' helicase</fullName>
        <ecNumber evidence="12">5.6.2.4</ecNumber>
    </recommendedName>
</protein>
<feature type="domain" description="UvrD-like helicase ATP-binding" evidence="16">
    <location>
        <begin position="22"/>
        <end position="326"/>
    </location>
</feature>
<dbReference type="GO" id="GO:0003677">
    <property type="term" value="F:DNA binding"/>
    <property type="evidence" value="ECO:0007669"/>
    <property type="project" value="UniProtKB-KW"/>
</dbReference>
<name>A0A1L7RQZ5_9ACTO</name>
<dbReference type="Gene3D" id="1.10.486.10">
    <property type="entry name" value="PCRA, domain 4"/>
    <property type="match status" value="1"/>
</dbReference>
<organism evidence="18">
    <name type="scientific">Actinomyces succiniciruminis</name>
    <dbReference type="NCBI Taxonomy" id="1522002"/>
    <lineage>
        <taxon>Bacteria</taxon>
        <taxon>Bacillati</taxon>
        <taxon>Actinomycetota</taxon>
        <taxon>Actinomycetes</taxon>
        <taxon>Actinomycetales</taxon>
        <taxon>Actinomycetaceae</taxon>
        <taxon>Actinomyces</taxon>
    </lineage>
</organism>
<feature type="domain" description="UvrD-like helicase C-terminal" evidence="17">
    <location>
        <begin position="364"/>
        <end position="701"/>
    </location>
</feature>
<dbReference type="GO" id="GO:0005829">
    <property type="term" value="C:cytosol"/>
    <property type="evidence" value="ECO:0007669"/>
    <property type="project" value="TreeGrafter"/>
</dbReference>
<keyword evidence="1" id="KW-0540">Nuclease</keyword>
<keyword evidence="2 14" id="KW-0547">Nucleotide-binding</keyword>
<evidence type="ECO:0000256" key="7">
    <source>
        <dbReference type="ARBA" id="ARBA00022840"/>
    </source>
</evidence>
<comment type="catalytic activity">
    <reaction evidence="11">
        <text>Couples ATP hydrolysis with the unwinding of duplex DNA by translocating in the 3'-5' direction.</text>
        <dbReference type="EC" id="5.6.2.4"/>
    </reaction>
</comment>
<dbReference type="PANTHER" id="PTHR11070:SF59">
    <property type="entry name" value="DNA 3'-5' HELICASE"/>
    <property type="match status" value="1"/>
</dbReference>
<dbReference type="GO" id="GO:0033202">
    <property type="term" value="C:DNA helicase complex"/>
    <property type="evidence" value="ECO:0007669"/>
    <property type="project" value="TreeGrafter"/>
</dbReference>
<evidence type="ECO:0000256" key="8">
    <source>
        <dbReference type="ARBA" id="ARBA00023125"/>
    </source>
</evidence>
<dbReference type="GO" id="GO:0000725">
    <property type="term" value="P:recombinational repair"/>
    <property type="evidence" value="ECO:0007669"/>
    <property type="project" value="TreeGrafter"/>
</dbReference>
<evidence type="ECO:0000256" key="5">
    <source>
        <dbReference type="ARBA" id="ARBA00022806"/>
    </source>
</evidence>
<gene>
    <name evidence="18" type="ORF">AAM4_0694</name>
</gene>
<proteinExistence type="predicted"/>
<feature type="region of interest" description="Disordered" evidence="15">
    <location>
        <begin position="1"/>
        <end position="23"/>
    </location>
</feature>
<evidence type="ECO:0000256" key="14">
    <source>
        <dbReference type="PROSITE-ProRule" id="PRU00560"/>
    </source>
</evidence>
<dbReference type="EMBL" id="LK995477">
    <property type="protein sequence ID" value="CED92714.1"/>
    <property type="molecule type" value="Genomic_DNA"/>
</dbReference>
<dbReference type="SUPFAM" id="SSF52540">
    <property type="entry name" value="P-loop containing nucleoside triphosphate hydrolases"/>
    <property type="match status" value="1"/>
</dbReference>
<evidence type="ECO:0000256" key="6">
    <source>
        <dbReference type="ARBA" id="ARBA00022839"/>
    </source>
</evidence>
<evidence type="ECO:0000256" key="11">
    <source>
        <dbReference type="ARBA" id="ARBA00034617"/>
    </source>
</evidence>
<evidence type="ECO:0000256" key="9">
    <source>
        <dbReference type="ARBA" id="ARBA00023204"/>
    </source>
</evidence>
<keyword evidence="8" id="KW-0238">DNA-binding</keyword>
<dbReference type="InterPro" id="IPR038726">
    <property type="entry name" value="PDDEXK_AddAB-type"/>
</dbReference>
<dbReference type="PANTHER" id="PTHR11070">
    <property type="entry name" value="UVRD / RECB / PCRA DNA HELICASE FAMILY MEMBER"/>
    <property type="match status" value="1"/>
</dbReference>
<keyword evidence="3" id="KW-0227">DNA damage</keyword>
<dbReference type="Pfam" id="PF12705">
    <property type="entry name" value="PDDEXK_1"/>
    <property type="match status" value="1"/>
</dbReference>
<evidence type="ECO:0000256" key="4">
    <source>
        <dbReference type="ARBA" id="ARBA00022801"/>
    </source>
</evidence>
<feature type="compositionally biased region" description="Pro residues" evidence="15">
    <location>
        <begin position="10"/>
        <end position="21"/>
    </location>
</feature>
<dbReference type="InterPro" id="IPR011604">
    <property type="entry name" value="PDDEXK-like_dom_sf"/>
</dbReference>
<dbReference type="AlphaFoldDB" id="A0A1L7RQZ5"/>
<reference evidence="18" key="1">
    <citation type="submission" date="2014-07" db="EMBL/GenBank/DDBJ databases">
        <authorList>
            <person name="Zhang J.E."/>
            <person name="Yang H."/>
            <person name="Guo J."/>
            <person name="Deng Z."/>
            <person name="Luo H."/>
            <person name="Luo M."/>
            <person name="Zhao B."/>
        </authorList>
    </citation>
    <scope>NUCLEOTIDE SEQUENCE</scope>
    <source>
        <strain evidence="18">AM4</strain>
    </source>
</reference>
<feature type="region of interest" description="Disordered" evidence="15">
    <location>
        <begin position="365"/>
        <end position="413"/>
    </location>
</feature>
<dbReference type="RefSeq" id="WP_210579112.1">
    <property type="nucleotide sequence ID" value="NZ_LK995477.1"/>
</dbReference>
<keyword evidence="7 14" id="KW-0067">ATP-binding</keyword>
<keyword evidence="10" id="KW-0413">Isomerase</keyword>
<dbReference type="EC" id="5.6.2.4" evidence="12"/>
<feature type="binding site" evidence="14">
    <location>
        <begin position="43"/>
        <end position="50"/>
    </location>
    <ligand>
        <name>ATP</name>
        <dbReference type="ChEBI" id="CHEBI:30616"/>
    </ligand>
</feature>
<evidence type="ECO:0000256" key="12">
    <source>
        <dbReference type="ARBA" id="ARBA00034808"/>
    </source>
</evidence>
<evidence type="ECO:0000256" key="15">
    <source>
        <dbReference type="SAM" id="MobiDB-lite"/>
    </source>
</evidence>
<dbReference type="Gene3D" id="3.40.50.300">
    <property type="entry name" value="P-loop containing nucleotide triphosphate hydrolases"/>
    <property type="match status" value="2"/>
</dbReference>
<keyword evidence="6" id="KW-0269">Exonuclease</keyword>
<dbReference type="Pfam" id="PF00580">
    <property type="entry name" value="UvrD-helicase"/>
    <property type="match status" value="1"/>
</dbReference>
<dbReference type="InterPro" id="IPR000212">
    <property type="entry name" value="DNA_helicase_UvrD/REP"/>
</dbReference>
<keyword evidence="4 14" id="KW-0378">Hydrolase</keyword>
<dbReference type="Gene3D" id="3.90.320.10">
    <property type="match status" value="1"/>
</dbReference>
<dbReference type="SMART" id="SM00382">
    <property type="entry name" value="AAA"/>
    <property type="match status" value="1"/>
</dbReference>
<dbReference type="GO" id="GO:0004527">
    <property type="term" value="F:exonuclease activity"/>
    <property type="evidence" value="ECO:0007669"/>
    <property type="project" value="UniProtKB-KW"/>
</dbReference>
<dbReference type="InterPro" id="IPR014017">
    <property type="entry name" value="DNA_helicase_UvrD-like_C"/>
</dbReference>
<evidence type="ECO:0000256" key="2">
    <source>
        <dbReference type="ARBA" id="ARBA00022741"/>
    </source>
</evidence>
<keyword evidence="5 14" id="KW-0347">Helicase</keyword>
<dbReference type="InterPro" id="IPR003593">
    <property type="entry name" value="AAA+_ATPase"/>
</dbReference>
<keyword evidence="9" id="KW-0234">DNA repair</keyword>
<dbReference type="InterPro" id="IPR027417">
    <property type="entry name" value="P-loop_NTPase"/>
</dbReference>
<dbReference type="GO" id="GO:0043138">
    <property type="term" value="F:3'-5' DNA helicase activity"/>
    <property type="evidence" value="ECO:0007669"/>
    <property type="project" value="UniProtKB-EC"/>
</dbReference>
<sequence>MTSPTGAPRLLPPLAQPPLPEPDASAARVLARAADGANLVVLGAPGTGKTTTALRLLVEAVTDRHKEALLLAPTRARADRLRERASHLLSLAGASSGTVRVRTPVGLALTILTTSFTQRPDPLPAPVLLAGAEEDAALAGLVPGAGWGDLPAEAVESRAFRTELRNLLARAGELGVTAEQLADLGAELNVPIWRYAAPLLRTWDAQGRPSAANRSTVRKMDSARLQDRAREVLDTWDADGVRVPRPVPDVVIVDDYQDCTAATARLLVALSGPDSDGHRTQIVALGDPDAAVEVFRGGNPSLLNAAEDRSGLAAERLMLRTVHRGTPELARVWAAQADRIPITGTATHRHPEYANGTAAAGAFADRSAAAPAAPQANRGGDEDDEAGCGGAPDEGSAVGTELHPAPPSGVETLIASGPLQQTAQIARILRSEHVHHNTAWDQMAVIVRSAGTARAVSRELRHHGVPLASTTPAVLLRAEPAAAAIINACRAALAGTLGDADTPPEWATAFDLLTSPLIGLTNLDLRRLRRRLCADRPAEAGRDENLLGVLATPAAATALVRELADEPLAEQAMRLERAARVVAALRDVVEAAREEERLIDAEALMWAAWQASDCAETWRAMALAPHATRAAALTAEAAEHDLDVVTVLFKRAEVWAERHPGAAAGDFLNELAAEVLPSDTVAPQGIRPPGVAVLTPAAAAGAQWEVVVVAGVERDAWPDLRLRDGLTRSGLLVDAVTGRLPLAADGRRSADQDPTEARSQVRGDERRMFLSAISRSGRRLIVTAALDGDCAPSSFLLEVAEATGQTLFNDDGELEPRPDVADLTLPGLVGELRAAAVAGRLERADAGARARGRQAEQLLAALARDGVSAADPANWAGLGQPTSTAPLVGAGQEIRISPSDVDAISQCPLKWFLQRNGGGTGTSDAQRIGMLVHGLAERAEREGLRGEVLRQALEDALPELGYPDTWLGNLARQRVRDMIDRLDAYLGSVTAPALVEQTVDVHLDLPVPDDGEEVGIAAGDGEPQARADGGRAVDAEAGAIGGGPVAAGERIPVRIRGRIDRLEFLDGTPPDSSADGVLPAGQGQRVRVIDFKTGSGKLDVPKRNAQLATYRMALAALGYQVDGTGLAFLGVKPRGTDPGPKILPSGMVLESSPNPDTGEEWDVELLARAARDVSGASLIARSGNHCQWCSLKTSCPVNPEGRRTVA</sequence>
<dbReference type="InterPro" id="IPR014016">
    <property type="entry name" value="UvrD-like_ATP-bd"/>
</dbReference>
<evidence type="ECO:0000259" key="16">
    <source>
        <dbReference type="PROSITE" id="PS51198"/>
    </source>
</evidence>
<dbReference type="PROSITE" id="PS51217">
    <property type="entry name" value="UVRD_HELICASE_CTER"/>
    <property type="match status" value="1"/>
</dbReference>
<evidence type="ECO:0000256" key="3">
    <source>
        <dbReference type="ARBA" id="ARBA00022763"/>
    </source>
</evidence>
<feature type="compositionally biased region" description="Low complexity" evidence="15">
    <location>
        <begin position="365"/>
        <end position="378"/>
    </location>
</feature>
<accession>A0A1L7RQZ5</accession>
<evidence type="ECO:0000256" key="13">
    <source>
        <dbReference type="ARBA" id="ARBA00048988"/>
    </source>
</evidence>